<dbReference type="InterPro" id="IPR010917">
    <property type="entry name" value="TonB_rcpt_CS"/>
</dbReference>
<evidence type="ECO:0000256" key="1">
    <source>
        <dbReference type="ARBA" id="ARBA00004571"/>
    </source>
</evidence>
<dbReference type="Proteomes" id="UP001229313">
    <property type="component" value="Chromosome"/>
</dbReference>
<dbReference type="Pfam" id="PF07715">
    <property type="entry name" value="Plug"/>
    <property type="match status" value="1"/>
</dbReference>
<keyword evidence="19" id="KW-1185">Reference proteome</keyword>
<protein>
    <submittedName>
        <fullName evidence="18">TonB-dependent receptor</fullName>
    </submittedName>
</protein>
<dbReference type="Gene3D" id="2.170.130.10">
    <property type="entry name" value="TonB-dependent receptor, plug domain"/>
    <property type="match status" value="1"/>
</dbReference>
<dbReference type="InterPro" id="IPR037066">
    <property type="entry name" value="Plug_dom_sf"/>
</dbReference>
<evidence type="ECO:0000313" key="18">
    <source>
        <dbReference type="EMBL" id="WMT03412.1"/>
    </source>
</evidence>
<keyword evidence="7" id="KW-0408">Iron</keyword>
<evidence type="ECO:0000256" key="5">
    <source>
        <dbReference type="ARBA" id="ARBA00022692"/>
    </source>
</evidence>
<feature type="short sequence motif" description="TonB C-terminal box" evidence="13">
    <location>
        <begin position="734"/>
        <end position="751"/>
    </location>
</feature>
<reference evidence="18 19" key="1">
    <citation type="submission" date="2023-08" db="EMBL/GenBank/DDBJ databases">
        <title>The whole genome sequence of Lysobacter yananisis.</title>
        <authorList>
            <person name="Sun H."/>
        </authorList>
    </citation>
    <scope>NUCLEOTIDE SEQUENCE [LARGE SCALE GENOMIC DNA]</scope>
    <source>
        <strain evidence="18 19">SNNU513</strain>
    </source>
</reference>
<keyword evidence="8" id="KW-0406">Ion transport</keyword>
<keyword evidence="5 12" id="KW-0812">Transmembrane</keyword>
<evidence type="ECO:0000256" key="11">
    <source>
        <dbReference type="ARBA" id="ARBA00023237"/>
    </source>
</evidence>
<evidence type="ECO:0000256" key="13">
    <source>
        <dbReference type="PROSITE-ProRule" id="PRU10144"/>
    </source>
</evidence>
<evidence type="ECO:0000256" key="10">
    <source>
        <dbReference type="ARBA" id="ARBA00023136"/>
    </source>
</evidence>
<dbReference type="PANTHER" id="PTHR32552">
    <property type="entry name" value="FERRICHROME IRON RECEPTOR-RELATED"/>
    <property type="match status" value="1"/>
</dbReference>
<evidence type="ECO:0000256" key="3">
    <source>
        <dbReference type="ARBA" id="ARBA00022452"/>
    </source>
</evidence>
<evidence type="ECO:0000256" key="15">
    <source>
        <dbReference type="SAM" id="SignalP"/>
    </source>
</evidence>
<dbReference type="EMBL" id="CP133568">
    <property type="protein sequence ID" value="WMT03412.1"/>
    <property type="molecule type" value="Genomic_DNA"/>
</dbReference>
<feature type="domain" description="TonB-dependent receptor-like beta-barrel" evidence="16">
    <location>
        <begin position="265"/>
        <end position="709"/>
    </location>
</feature>
<keyword evidence="10 12" id="KW-0472">Membrane</keyword>
<gene>
    <name evidence="18" type="ORF">RDV84_00735</name>
</gene>
<evidence type="ECO:0000259" key="16">
    <source>
        <dbReference type="Pfam" id="PF00593"/>
    </source>
</evidence>
<evidence type="ECO:0000256" key="14">
    <source>
        <dbReference type="RuleBase" id="RU003357"/>
    </source>
</evidence>
<keyword evidence="2 12" id="KW-0813">Transport</keyword>
<accession>A0ABY9P8K6</accession>
<dbReference type="PROSITE" id="PS01156">
    <property type="entry name" value="TONB_DEPENDENT_REC_2"/>
    <property type="match status" value="1"/>
</dbReference>
<evidence type="ECO:0000256" key="12">
    <source>
        <dbReference type="PROSITE-ProRule" id="PRU01360"/>
    </source>
</evidence>
<keyword evidence="11 12" id="KW-0998">Cell outer membrane</keyword>
<evidence type="ECO:0000256" key="4">
    <source>
        <dbReference type="ARBA" id="ARBA00022496"/>
    </source>
</evidence>
<feature type="signal peptide" evidence="15">
    <location>
        <begin position="1"/>
        <end position="23"/>
    </location>
</feature>
<evidence type="ECO:0000313" key="19">
    <source>
        <dbReference type="Proteomes" id="UP001229313"/>
    </source>
</evidence>
<evidence type="ECO:0000256" key="7">
    <source>
        <dbReference type="ARBA" id="ARBA00023004"/>
    </source>
</evidence>
<dbReference type="InterPro" id="IPR036942">
    <property type="entry name" value="Beta-barrel_TonB_sf"/>
</dbReference>
<keyword evidence="3 12" id="KW-1134">Transmembrane beta strand</keyword>
<dbReference type="Pfam" id="PF00593">
    <property type="entry name" value="TonB_dep_Rec_b-barrel"/>
    <property type="match status" value="1"/>
</dbReference>
<evidence type="ECO:0000256" key="6">
    <source>
        <dbReference type="ARBA" id="ARBA00022729"/>
    </source>
</evidence>
<proteinExistence type="inferred from homology"/>
<evidence type="ECO:0000256" key="2">
    <source>
        <dbReference type="ARBA" id="ARBA00022448"/>
    </source>
</evidence>
<dbReference type="PROSITE" id="PS52016">
    <property type="entry name" value="TONB_DEPENDENT_REC_3"/>
    <property type="match status" value="1"/>
</dbReference>
<comment type="similarity">
    <text evidence="12 14">Belongs to the TonB-dependent receptor family.</text>
</comment>
<dbReference type="PANTHER" id="PTHR32552:SF89">
    <property type="entry name" value="CATECHOLATE SIDEROPHORE RECEPTOR FIU"/>
    <property type="match status" value="1"/>
</dbReference>
<feature type="chain" id="PRO_5047549577" evidence="15">
    <location>
        <begin position="24"/>
        <end position="751"/>
    </location>
</feature>
<dbReference type="RefSeq" id="WP_309152159.1">
    <property type="nucleotide sequence ID" value="NZ_CP133568.1"/>
</dbReference>
<keyword evidence="9 14" id="KW-0798">TonB box</keyword>
<dbReference type="SUPFAM" id="SSF56935">
    <property type="entry name" value="Porins"/>
    <property type="match status" value="1"/>
</dbReference>
<evidence type="ECO:0000259" key="17">
    <source>
        <dbReference type="Pfam" id="PF07715"/>
    </source>
</evidence>
<keyword evidence="4" id="KW-0410">Iron transport</keyword>
<dbReference type="InterPro" id="IPR039426">
    <property type="entry name" value="TonB-dep_rcpt-like"/>
</dbReference>
<keyword evidence="6 15" id="KW-0732">Signal</keyword>
<dbReference type="Gene3D" id="2.40.170.20">
    <property type="entry name" value="TonB-dependent receptor, beta-barrel domain"/>
    <property type="match status" value="1"/>
</dbReference>
<dbReference type="InterPro" id="IPR012910">
    <property type="entry name" value="Plug_dom"/>
</dbReference>
<feature type="domain" description="TonB-dependent receptor plug" evidence="17">
    <location>
        <begin position="60"/>
        <end position="163"/>
    </location>
</feature>
<organism evidence="18 19">
    <name type="scientific">Lysobacter yananisis</name>
    <dbReference type="NCBI Taxonomy" id="1003114"/>
    <lineage>
        <taxon>Bacteria</taxon>
        <taxon>Pseudomonadati</taxon>
        <taxon>Pseudomonadota</taxon>
        <taxon>Gammaproteobacteria</taxon>
        <taxon>Lysobacterales</taxon>
        <taxon>Lysobacteraceae</taxon>
        <taxon>Lysobacter</taxon>
    </lineage>
</organism>
<name>A0ABY9P8K6_9GAMM</name>
<comment type="subcellular location">
    <subcellularLocation>
        <location evidence="1 12">Cell outer membrane</location>
        <topology evidence="1 12">Multi-pass membrane protein</topology>
    </subcellularLocation>
</comment>
<evidence type="ECO:0000256" key="8">
    <source>
        <dbReference type="ARBA" id="ARBA00023065"/>
    </source>
</evidence>
<sequence length="751" mass="82719">MNVPIRTPLALALLAVLPLAGHAAVASPDAGATAAAGAPLDRGDAATLDTISVIGHRETRQVQRIGQVELQAVAPGTNPVKALEKLPGVHFVSSDPWGSYEWSNRIAIRGFAQNQLGYALDDVPLGDNSYANNNGLSPNRAILPENVAELELAQGAGALRIPSTSNLGGALLLHSSDPAAEFGARAGLAFGDNATLRGFARVDTGDLRGFSAYVSGMRNEADRWKGAGVQEQRQFNGKAVYQWDKGRIALWLSTSRRNETDDPDLSLDLIRRCGQGWDNYAPDWQRALAAANGRFSGCAKTKDDAYYLARGLRDDDLAALSGEFDLSDALRLNATGYYHRNEGQGHWFTPYISSPTIPIALRITSYDIERSGLNARLSYTVGRHTLEGGVWFEDSVHGAGRSFVDIDGPIDDQRFFDPGEFAQRLFRQRFDTRTRQWYLQDTLRLFDERLTVNAGFKGQDVVTDGKVVVPGRAGGRLRARDSFLPQLGLAWQLNERSDVFANYAENQAAFRPGVNGAWSLTQASFDLSRDGARPEQSKTLELGWRYGDDRYQLSTTVYGVDFDDRQLVIVPCPGVVSCPNQFANVGKARTLGGEVAFVWTPVERLRWLASAAYNDSQYRSDYVSGGQLVQVRGKQMVDTPKQLFATELSYGIGDVELRLGGKYTGRRYYTYSNDAGTDAFWLWDAGVSWRKRDIGQVKSLRVGLNVYNLFDKTYIATLGSNGFRDYDPQGTFQTLLTGAPRQWFVSVDAQF</sequence>
<dbReference type="InterPro" id="IPR000531">
    <property type="entry name" value="Beta-barrel_TonB"/>
</dbReference>
<keyword evidence="18" id="KW-0675">Receptor</keyword>
<evidence type="ECO:0000256" key="9">
    <source>
        <dbReference type="ARBA" id="ARBA00023077"/>
    </source>
</evidence>